<dbReference type="SUPFAM" id="SSF46785">
    <property type="entry name" value="Winged helix' DNA-binding domain"/>
    <property type="match status" value="1"/>
</dbReference>
<dbReference type="InterPro" id="IPR036388">
    <property type="entry name" value="WH-like_DNA-bd_sf"/>
</dbReference>
<dbReference type="EMBL" id="JAIFTH010000023">
    <property type="protein sequence ID" value="KAG9511186.1"/>
    <property type="molecule type" value="Genomic_DNA"/>
</dbReference>
<accession>A0ABQ7SCR8</accession>
<dbReference type="SMART" id="SM00088">
    <property type="entry name" value="PINT"/>
    <property type="match status" value="1"/>
</dbReference>
<protein>
    <recommendedName>
        <fullName evidence="2">COP9 signalosome complex subunit 4</fullName>
    </recommendedName>
</protein>
<dbReference type="PROSITE" id="PS50250">
    <property type="entry name" value="PCI"/>
    <property type="match status" value="1"/>
</dbReference>
<dbReference type="PANTHER" id="PTHR10855">
    <property type="entry name" value="26S PROTEASOME NON-ATPASE REGULATORY SUBUNIT 12/COP9 SIGNALOSOME COMPLEX SUBUNIT 4"/>
    <property type="match status" value="1"/>
</dbReference>
<dbReference type="Proteomes" id="UP000825002">
    <property type="component" value="Unassembled WGS sequence"/>
</dbReference>
<evidence type="ECO:0000256" key="1">
    <source>
        <dbReference type="ARBA" id="ARBA00010417"/>
    </source>
</evidence>
<sequence>MALPSPVSIEALAKLHDSQRKFIVAAQRYYELSHKSEGEAALKHALICAILASAGQHKSRLLSTLFKDERAHKFPEFQILEKMHFNRFIKRSELQEFSQSLSEHQRTLADGSSILDRAVIEHNLLSASKIYTTISFDDLGQLLEIDSSNAERIAAQMISEGRMNGFIDQIDKEVQFESKEVMPAFDDQVQSLCSAVNDIMDKIESVVPPAWWAEKSTTSA</sequence>
<dbReference type="Pfam" id="PF01399">
    <property type="entry name" value="PCI"/>
    <property type="match status" value="1"/>
</dbReference>
<dbReference type="InterPro" id="IPR000717">
    <property type="entry name" value="PCI_dom"/>
</dbReference>
<dbReference type="InterPro" id="IPR036390">
    <property type="entry name" value="WH_DNA-bd_sf"/>
</dbReference>
<evidence type="ECO:0000256" key="3">
    <source>
        <dbReference type="ARBA" id="ARBA00022790"/>
    </source>
</evidence>
<proteinExistence type="inferred from homology"/>
<evidence type="ECO:0000256" key="2">
    <source>
        <dbReference type="ARBA" id="ARBA00014881"/>
    </source>
</evidence>
<keyword evidence="6" id="KW-1185">Reference proteome</keyword>
<evidence type="ECO:0000259" key="4">
    <source>
        <dbReference type="PROSITE" id="PS50250"/>
    </source>
</evidence>
<dbReference type="Pfam" id="PF18420">
    <property type="entry name" value="CSN4_RPN5_eIF3a"/>
    <property type="match status" value="1"/>
</dbReference>
<organism evidence="5 6">
    <name type="scientific">Fragariocoptes setiger</name>
    <dbReference type="NCBI Taxonomy" id="1670756"/>
    <lineage>
        <taxon>Eukaryota</taxon>
        <taxon>Metazoa</taxon>
        <taxon>Ecdysozoa</taxon>
        <taxon>Arthropoda</taxon>
        <taxon>Chelicerata</taxon>
        <taxon>Arachnida</taxon>
        <taxon>Acari</taxon>
        <taxon>Acariformes</taxon>
        <taxon>Trombidiformes</taxon>
        <taxon>Prostigmata</taxon>
        <taxon>Eupodina</taxon>
        <taxon>Eriophyoidea</taxon>
        <taxon>Phytoptidae</taxon>
        <taxon>Fragariocoptes</taxon>
    </lineage>
</organism>
<name>A0ABQ7SCR8_9ACAR</name>
<dbReference type="Gene3D" id="1.10.10.10">
    <property type="entry name" value="Winged helix-like DNA-binding domain superfamily/Winged helix DNA-binding domain"/>
    <property type="match status" value="1"/>
</dbReference>
<comment type="similarity">
    <text evidence="1">Belongs to the CSN4 family.</text>
</comment>
<feature type="non-terminal residue" evidence="5">
    <location>
        <position position="1"/>
    </location>
</feature>
<evidence type="ECO:0000313" key="6">
    <source>
        <dbReference type="Proteomes" id="UP000825002"/>
    </source>
</evidence>
<keyword evidence="3" id="KW-0736">Signalosome</keyword>
<gene>
    <name evidence="5" type="primary">COPS4</name>
    <name evidence="5" type="ORF">GZH46_00247</name>
</gene>
<dbReference type="InterPro" id="IPR040134">
    <property type="entry name" value="PSMD12/CSN4"/>
</dbReference>
<evidence type="ECO:0000313" key="5">
    <source>
        <dbReference type="EMBL" id="KAG9511186.1"/>
    </source>
</evidence>
<reference evidence="5 6" key="1">
    <citation type="submission" date="2020-10" db="EMBL/GenBank/DDBJ databases">
        <authorList>
            <person name="Klimov P.B."/>
            <person name="Dyachkov S.M."/>
            <person name="Chetverikov P.E."/>
        </authorList>
    </citation>
    <scope>NUCLEOTIDE SEQUENCE [LARGE SCALE GENOMIC DNA]</scope>
    <source>
        <strain evidence="5">BMOC 18-1129-001#AD2665</strain>
        <tissue evidence="5">Entire mites</tissue>
    </source>
</reference>
<feature type="domain" description="PCI" evidence="4">
    <location>
        <begin position="18"/>
        <end position="181"/>
    </location>
</feature>
<comment type="caution">
    <text evidence="5">The sequence shown here is derived from an EMBL/GenBank/DDBJ whole genome shotgun (WGS) entry which is preliminary data.</text>
</comment>
<dbReference type="InterPro" id="IPR041406">
    <property type="entry name" value="CSN4_HTH"/>
</dbReference>
<dbReference type="PANTHER" id="PTHR10855:SF2">
    <property type="entry name" value="COP9 SIGNALOSOME COMPLEX SUBUNIT 4"/>
    <property type="match status" value="1"/>
</dbReference>